<gene>
    <name evidence="5" type="ORF">EHT87_14135</name>
</gene>
<dbReference type="GO" id="GO:0003677">
    <property type="term" value="F:DNA binding"/>
    <property type="evidence" value="ECO:0007669"/>
    <property type="project" value="UniProtKB-KW"/>
</dbReference>
<evidence type="ECO:0000256" key="2">
    <source>
        <dbReference type="ARBA" id="ARBA00023125"/>
    </source>
</evidence>
<feature type="domain" description="HTH cro/C1-type" evidence="4">
    <location>
        <begin position="95"/>
        <end position="137"/>
    </location>
</feature>
<dbReference type="EMBL" id="RQJP01000003">
    <property type="protein sequence ID" value="RRB13411.1"/>
    <property type="molecule type" value="Genomic_DNA"/>
</dbReference>
<dbReference type="InterPro" id="IPR039418">
    <property type="entry name" value="LexA-like"/>
</dbReference>
<accession>A0A3P1CJ83</accession>
<dbReference type="InterPro" id="IPR010982">
    <property type="entry name" value="Lambda_DNA-bd_dom_sf"/>
</dbReference>
<reference evidence="5 6" key="1">
    <citation type="submission" date="2018-11" db="EMBL/GenBank/DDBJ databases">
        <authorList>
            <person name="Zhou Z."/>
            <person name="Wang G."/>
        </authorList>
    </citation>
    <scope>NUCLEOTIDE SEQUENCE [LARGE SCALE GENOMIC DNA]</scope>
    <source>
        <strain evidence="5 6">KCTC42998</strain>
    </source>
</reference>
<dbReference type="InterPro" id="IPR015927">
    <property type="entry name" value="Peptidase_S24_S26A/B/C"/>
</dbReference>
<dbReference type="InterPro" id="IPR036286">
    <property type="entry name" value="LexA/Signal_pep-like_sf"/>
</dbReference>
<dbReference type="SMART" id="SM00530">
    <property type="entry name" value="HTH_XRE"/>
    <property type="match status" value="3"/>
</dbReference>
<dbReference type="Gene3D" id="2.10.109.10">
    <property type="entry name" value="Umud Fragment, subunit A"/>
    <property type="match status" value="1"/>
</dbReference>
<evidence type="ECO:0000259" key="4">
    <source>
        <dbReference type="PROSITE" id="PS50943"/>
    </source>
</evidence>
<evidence type="ECO:0000256" key="1">
    <source>
        <dbReference type="ARBA" id="ARBA00023015"/>
    </source>
</evidence>
<evidence type="ECO:0000313" key="5">
    <source>
        <dbReference type="EMBL" id="RRB13411.1"/>
    </source>
</evidence>
<dbReference type="CDD" id="cd06529">
    <property type="entry name" value="S24_LexA-like"/>
    <property type="match status" value="1"/>
</dbReference>
<comment type="caution">
    <text evidence="5">The sequence shown here is derived from an EMBL/GenBank/DDBJ whole genome shotgun (WGS) entry which is preliminary data.</text>
</comment>
<dbReference type="PANTHER" id="PTHR40661:SF1">
    <property type="entry name" value="HTH CRO_C1-TYPE DOMAIN-CONTAINING PROTEIN"/>
    <property type="match status" value="1"/>
</dbReference>
<dbReference type="OrthoDB" id="948182at2"/>
<keyword evidence="3" id="KW-0804">Transcription</keyword>
<keyword evidence="6" id="KW-1185">Reference proteome</keyword>
<dbReference type="CDD" id="cd00093">
    <property type="entry name" value="HTH_XRE"/>
    <property type="match status" value="2"/>
</dbReference>
<sequence>MNQLATLLGTTPPTLKRIESGQATPKADVLTNLFTLTGWPPEKWLDNSIDLPESVTIAASSIVRNVPNPHDYQREQAAWRDFINKLIVTLADGNQQTFAAMVGLDNPFLNKMLNGRQTITKATMYRIGKYTGRYDWLPAGERPGAATATNTGPVHEGQALKKYLDERNIKQTELARMINKNKATVTMYIQNEKLQDRTWNSITDALGVSYEQIVGAPSTDNPDSSRFVGPSMKPYYSPQESPDDYISLMLLPVKFRAGFNFTSYHEGQGQEERVDVPKEYLERLARIVDVKRRAEETSKYMVVVVDGDSMEPRLEAGYKVLAYRLDPSTWDYQSSGIFGVEFGDQFVIKRIKDNTLMDNELLVLHSDNPDGGKLSVPRSEIRNIWKIERIIDGRL</sequence>
<name>A0A3P1CJ83_9BACT</name>
<feature type="domain" description="HTH cro/C1-type" evidence="4">
    <location>
        <begin position="160"/>
        <end position="213"/>
    </location>
</feature>
<dbReference type="Pfam" id="PF00717">
    <property type="entry name" value="Peptidase_S24"/>
    <property type="match status" value="1"/>
</dbReference>
<keyword evidence="1" id="KW-0805">Transcription regulation</keyword>
<dbReference type="InterPro" id="IPR001387">
    <property type="entry name" value="Cro/C1-type_HTH"/>
</dbReference>
<keyword evidence="2" id="KW-0238">DNA-binding</keyword>
<protein>
    <submittedName>
        <fullName evidence="5">Helix-turn-helix domain-containing protein</fullName>
    </submittedName>
</protein>
<proteinExistence type="predicted"/>
<evidence type="ECO:0000313" key="6">
    <source>
        <dbReference type="Proteomes" id="UP000274271"/>
    </source>
</evidence>
<dbReference type="AlphaFoldDB" id="A0A3P1CJ83"/>
<dbReference type="Pfam" id="PF13443">
    <property type="entry name" value="HTH_26"/>
    <property type="match status" value="1"/>
</dbReference>
<dbReference type="PROSITE" id="PS50943">
    <property type="entry name" value="HTH_CROC1"/>
    <property type="match status" value="3"/>
</dbReference>
<evidence type="ECO:0000256" key="3">
    <source>
        <dbReference type="ARBA" id="ARBA00023163"/>
    </source>
</evidence>
<dbReference type="PANTHER" id="PTHR40661">
    <property type="match status" value="1"/>
</dbReference>
<organism evidence="5 6">
    <name type="scientific">Larkinella knui</name>
    <dbReference type="NCBI Taxonomy" id="2025310"/>
    <lineage>
        <taxon>Bacteria</taxon>
        <taxon>Pseudomonadati</taxon>
        <taxon>Bacteroidota</taxon>
        <taxon>Cytophagia</taxon>
        <taxon>Cytophagales</taxon>
        <taxon>Spirosomataceae</taxon>
        <taxon>Larkinella</taxon>
    </lineage>
</organism>
<dbReference type="Gene3D" id="1.10.260.40">
    <property type="entry name" value="lambda repressor-like DNA-binding domains"/>
    <property type="match status" value="1"/>
</dbReference>
<dbReference type="SUPFAM" id="SSF51306">
    <property type="entry name" value="LexA/Signal peptidase"/>
    <property type="match status" value="1"/>
</dbReference>
<dbReference type="SUPFAM" id="SSF47413">
    <property type="entry name" value="lambda repressor-like DNA-binding domains"/>
    <property type="match status" value="2"/>
</dbReference>
<dbReference type="Proteomes" id="UP000274271">
    <property type="component" value="Unassembled WGS sequence"/>
</dbReference>
<feature type="domain" description="HTH cro/C1-type" evidence="4">
    <location>
        <begin position="3"/>
        <end position="44"/>
    </location>
</feature>
<dbReference type="RefSeq" id="WP_124907310.1">
    <property type="nucleotide sequence ID" value="NZ_RQJP01000003.1"/>
</dbReference>